<keyword evidence="3" id="KW-1185">Reference proteome</keyword>
<proteinExistence type="predicted"/>
<dbReference type="Proteomes" id="UP001195769">
    <property type="component" value="Unassembled WGS sequence"/>
</dbReference>
<accession>A0AAD4DTW4</accession>
<dbReference type="Pfam" id="PF18759">
    <property type="entry name" value="Plavaka"/>
    <property type="match status" value="1"/>
</dbReference>
<evidence type="ECO:0008006" key="4">
    <source>
        <dbReference type="Google" id="ProtNLM"/>
    </source>
</evidence>
<dbReference type="AlphaFoldDB" id="A0AAD4DTW4"/>
<organism evidence="2 3">
    <name type="scientific">Suillus fuscotomentosus</name>
    <dbReference type="NCBI Taxonomy" id="1912939"/>
    <lineage>
        <taxon>Eukaryota</taxon>
        <taxon>Fungi</taxon>
        <taxon>Dikarya</taxon>
        <taxon>Basidiomycota</taxon>
        <taxon>Agaricomycotina</taxon>
        <taxon>Agaricomycetes</taxon>
        <taxon>Agaricomycetidae</taxon>
        <taxon>Boletales</taxon>
        <taxon>Suillineae</taxon>
        <taxon>Suillaceae</taxon>
        <taxon>Suillus</taxon>
    </lineage>
</organism>
<dbReference type="InterPro" id="IPR041078">
    <property type="entry name" value="Plavaka"/>
</dbReference>
<dbReference type="RefSeq" id="XP_041218650.1">
    <property type="nucleotide sequence ID" value="XM_041377725.1"/>
</dbReference>
<evidence type="ECO:0000313" key="2">
    <source>
        <dbReference type="EMBL" id="KAG1893074.1"/>
    </source>
</evidence>
<protein>
    <recommendedName>
        <fullName evidence="4">Transposase</fullName>
    </recommendedName>
</protein>
<sequence length="887" mass="100522">MQDSSKQLWYILRAFQGSDIIFGNLQDVFAPSKDSVMSATDYNLIPILIIRQTIFDVLYLNSKQLFIEKKKEDREFARAAVHSILNEGEHKHHRSKKHKQTHEHDPTSTSAQVSVLVDSESGPGGTAATSVATVNDVYDYDGDHDYLAAGLEGGLDDTQSVEGEARQCSNSDISMASASAGAAPPPRLIPVSAATATTSACSNMFKTEFHPHSSRPTAVETFSAYGSGLGPCSPIVDDMPWHPFTSHADFEFAEFTHKAALNKDQTNELLKFIWQVADGHTKFSFHMHTDVATAWTRASSQMTPFEKHIIPIDYKKEMIEYEVYSRPLWDWAMDLLVNPLLALHFVWDAQQLYKHNGTRFECFFHQPWIGDRWWDLQSLLPENGVPFTFILYADKTHLSSAGTVKAEPVIACCGNLPVNIRNVDGPRGGCLVGWLPIVPEDSDEDSKLSYMNLKAVCDGANTGLNSACPCPICLVPREELTDHSTTYPKRTIKDTQDCVELWSRDCIAGEVELKKRSLRPIKDPLHKGKFSDHLFDEFKKHLKVLGCAAEKKVDEKFDAFLRWRNLNHFDCVTNIYFTDGNKFQDISRQIVHVAQNVLTHVEDEAGYALLNTLAAVEAEILVFQKLLDEYIEVLGDDTIKNWNFPKAHALKHVFTDIREKGAARNFSTRPNEKQHGLIKCAYKLQTNGKDVTNQILRLDHMTLVSRLLHSCIEYLDEEQCKVMLSERELEEEDLDDQPFGGHIHLGAPQHSVTLLQLEEEDASKPAFAQFRKKLSLFLNDFLPAYNILLPDGKKWLTLSARDTVQEHWFLKVNYESVVDWKLATDYLWCNLSFHGHERHDCALIHTNDKDSNDKNIFVRILFMFKHMVGSKVLDLALVIPMDVRMGP</sequence>
<evidence type="ECO:0000256" key="1">
    <source>
        <dbReference type="SAM" id="MobiDB-lite"/>
    </source>
</evidence>
<dbReference type="GeneID" id="64672023"/>
<feature type="compositionally biased region" description="Basic residues" evidence="1">
    <location>
        <begin position="91"/>
        <end position="101"/>
    </location>
</feature>
<comment type="caution">
    <text evidence="2">The sequence shown here is derived from an EMBL/GenBank/DDBJ whole genome shotgun (WGS) entry which is preliminary data.</text>
</comment>
<gene>
    <name evidence="2" type="ORF">F5891DRAFT_986214</name>
</gene>
<reference evidence="2" key="1">
    <citation type="journal article" date="2020" name="New Phytol.">
        <title>Comparative genomics reveals dynamic genome evolution in host specialist ectomycorrhizal fungi.</title>
        <authorList>
            <person name="Lofgren L.A."/>
            <person name="Nguyen N.H."/>
            <person name="Vilgalys R."/>
            <person name="Ruytinx J."/>
            <person name="Liao H.L."/>
            <person name="Branco S."/>
            <person name="Kuo A."/>
            <person name="LaButti K."/>
            <person name="Lipzen A."/>
            <person name="Andreopoulos W."/>
            <person name="Pangilinan J."/>
            <person name="Riley R."/>
            <person name="Hundley H."/>
            <person name="Na H."/>
            <person name="Barry K."/>
            <person name="Grigoriev I.V."/>
            <person name="Stajich J.E."/>
            <person name="Kennedy P.G."/>
        </authorList>
    </citation>
    <scope>NUCLEOTIDE SEQUENCE</scope>
    <source>
        <strain evidence="2">FC203</strain>
    </source>
</reference>
<feature type="region of interest" description="Disordered" evidence="1">
    <location>
        <begin position="87"/>
        <end position="110"/>
    </location>
</feature>
<name>A0AAD4DTW4_9AGAM</name>
<evidence type="ECO:0000313" key="3">
    <source>
        <dbReference type="Proteomes" id="UP001195769"/>
    </source>
</evidence>
<dbReference type="EMBL" id="JABBWK010000109">
    <property type="protein sequence ID" value="KAG1893074.1"/>
    <property type="molecule type" value="Genomic_DNA"/>
</dbReference>